<dbReference type="PANTHER" id="PTHR43152">
    <property type="entry name" value="UVRABC SYSTEM PROTEIN A"/>
    <property type="match status" value="1"/>
</dbReference>
<dbReference type="GO" id="GO:0005737">
    <property type="term" value="C:cytoplasm"/>
    <property type="evidence" value="ECO:0007669"/>
    <property type="project" value="UniProtKB-SubCell"/>
</dbReference>
<evidence type="ECO:0000256" key="5">
    <source>
        <dbReference type="ARBA" id="ARBA00022741"/>
    </source>
</evidence>
<dbReference type="PROSITE" id="PS00211">
    <property type="entry name" value="ABC_TRANSPORTER_1"/>
    <property type="match status" value="2"/>
</dbReference>
<dbReference type="SUPFAM" id="SSF52540">
    <property type="entry name" value="P-loop containing nucleoside triphosphate hydrolases"/>
    <property type="match status" value="2"/>
</dbReference>
<dbReference type="GO" id="GO:0008270">
    <property type="term" value="F:zinc ion binding"/>
    <property type="evidence" value="ECO:0007669"/>
    <property type="project" value="UniProtKB-UniRule"/>
</dbReference>
<dbReference type="InterPro" id="IPR004602">
    <property type="entry name" value="UvrA"/>
</dbReference>
<dbReference type="HAMAP" id="MF_00205">
    <property type="entry name" value="UvrA"/>
    <property type="match status" value="1"/>
</dbReference>
<dbReference type="CDD" id="cd03270">
    <property type="entry name" value="ABC_UvrA_I"/>
    <property type="match status" value="1"/>
</dbReference>
<evidence type="ECO:0000256" key="6">
    <source>
        <dbReference type="ARBA" id="ARBA00022763"/>
    </source>
</evidence>
<dbReference type="PATRIC" id="fig|1121477.3.peg.3912"/>
<evidence type="ECO:0000256" key="13">
    <source>
        <dbReference type="ARBA" id="ARBA00023204"/>
    </source>
</evidence>
<evidence type="ECO:0000313" key="22">
    <source>
        <dbReference type="Proteomes" id="UP000033608"/>
    </source>
</evidence>
<dbReference type="PROSITE" id="PS50893">
    <property type="entry name" value="ABC_TRANSPORTER_2"/>
    <property type="match status" value="1"/>
</dbReference>
<feature type="region of interest" description="Disordered" evidence="19">
    <location>
        <begin position="611"/>
        <end position="633"/>
    </location>
</feature>
<dbReference type="Gene3D" id="1.20.1580.10">
    <property type="entry name" value="ABC transporter ATPase like domain"/>
    <property type="match status" value="2"/>
</dbReference>
<keyword evidence="4 18" id="KW-0677">Repeat</keyword>
<dbReference type="Gene3D" id="1.10.8.280">
    <property type="entry name" value="ABC transporter ATPase domain-like"/>
    <property type="match status" value="1"/>
</dbReference>
<keyword evidence="12 18" id="KW-0238">DNA-binding</keyword>
<evidence type="ECO:0000256" key="8">
    <source>
        <dbReference type="ARBA" id="ARBA00022771"/>
    </source>
</evidence>
<dbReference type="PANTHER" id="PTHR43152:SF3">
    <property type="entry name" value="UVRABC SYSTEM PROTEIN A"/>
    <property type="match status" value="1"/>
</dbReference>
<evidence type="ECO:0000256" key="19">
    <source>
        <dbReference type="SAM" id="MobiDB-lite"/>
    </source>
</evidence>
<sequence>MDEKMTSKPSQNREIIVRGAREHNLKGIDVRLPRDSLIVMTGLSGSGKSSLAFDTIYAEGQRRYVESLSAYARQFLEMMQKPDVEHIEGLSPAISIEQKTTSRNPRSTVGTVTEIYDYLRLLFARVGIPYSPATGLPIESQTVSQMVDKVLELPEGTRLFLLAPMVRGRKGEYKKELADLMRKGFQRVKIDGEYYEIEDAPALDKKLKHDLEVVVDRVVVGPDISGRLAESFETALKLADGIALVEFADEKSEDGTARQITFSEKFACPVSGFTIAEIEPRLFSFNNPFGACPVCDGLGTEQKIDPEQIVPDPTLSLRDGAILPWSKTSAPYYLQTLQAVAKHFGASTGTAWNELPFDVQHAILYGTDKTAIDFVYDDGLRQYKTSKPFEGVIGNLARRYKETESAGMREEIEKYMSAAPCVACGGYRLKPETLAVKIDGLHIGQVTEKSIRASSEWFERLPASLSENQKHIGERILKEIRERLNFLNDVGLDYLTLARNSGSLSGGESQRIRLASQIGSGLTGVLYVLDEPSIGLHQRDNARLLETLRRLRDIGNTVIVVEHDEDAIMTADYVVDIGPGAGVHGGNIVAEGTPQDVLNHPDSLTGKYLSGRMGIPMPTERRQPKKGKALSLKGATGNNLKNVSVDVPLGMFVAITGVSGGGKSTLMIDTMYQAISRRLNGARVIPAPHESLTGLEYLDKVIDIDQSPIGRTPRSNPATYTGAFTPLREWFAGLPESKQRGYGPGRFSFNVKGGRCEKCEGDGVLKIEMHFLPDVYVTCDVCKGKRYNRETLDVQFKGKSISDILDMTIDEGVEFFSAVPVIRDKFATLQRVGLGYVKVGQPATTLSGGEAQRVKLSKELSKRATGRTLYMLDEPTTGLHFHDVAKLLDVLHELVDGGNTVVVIEHNLEVIKTADWVIDLGPEGGDGGGEIVGVGTPEDIAENKRSHTGTFLKEVMERRPIFATKAAE</sequence>
<comment type="similarity">
    <text evidence="15 18">Belongs to the ABC transporter superfamily. UvrA family.</text>
</comment>
<evidence type="ECO:0000313" key="21">
    <source>
        <dbReference type="EMBL" id="KKB83745.1"/>
    </source>
</evidence>
<dbReference type="Pfam" id="PF17755">
    <property type="entry name" value="UvrA_DNA-bind"/>
    <property type="match status" value="1"/>
</dbReference>
<keyword evidence="22" id="KW-1185">Reference proteome</keyword>
<feature type="domain" description="ABC transporter" evidence="20">
    <location>
        <begin position="625"/>
        <end position="953"/>
    </location>
</feature>
<evidence type="ECO:0000256" key="14">
    <source>
        <dbReference type="ARBA" id="ARBA00023236"/>
    </source>
</evidence>
<dbReference type="FunFam" id="1.20.1580.10:FF:000002">
    <property type="entry name" value="UvrABC system protein A"/>
    <property type="match status" value="1"/>
</dbReference>
<evidence type="ECO:0000256" key="1">
    <source>
        <dbReference type="ARBA" id="ARBA00004496"/>
    </source>
</evidence>
<keyword evidence="10 18" id="KW-0067">ATP-binding</keyword>
<keyword evidence="7 18" id="KW-0228">DNA excision</keyword>
<accession>A0A0F5LN75</accession>
<evidence type="ECO:0000256" key="3">
    <source>
        <dbReference type="ARBA" id="ARBA00022723"/>
    </source>
</evidence>
<name>A0A0F5LN75_9HYPH</name>
<evidence type="ECO:0000256" key="15">
    <source>
        <dbReference type="ARBA" id="ARBA00038000"/>
    </source>
</evidence>
<dbReference type="Proteomes" id="UP000033608">
    <property type="component" value="Unassembled WGS sequence"/>
</dbReference>
<comment type="subcellular location">
    <subcellularLocation>
        <location evidence="1 18">Cytoplasm</location>
    </subcellularLocation>
</comment>
<evidence type="ECO:0000256" key="16">
    <source>
        <dbReference type="ARBA" id="ARBA00039316"/>
    </source>
</evidence>
<evidence type="ECO:0000256" key="11">
    <source>
        <dbReference type="ARBA" id="ARBA00022881"/>
    </source>
</evidence>
<evidence type="ECO:0000256" key="10">
    <source>
        <dbReference type="ARBA" id="ARBA00022840"/>
    </source>
</evidence>
<protein>
    <recommendedName>
        <fullName evidence="16 18">UvrABC system protein A</fullName>
        <shortName evidence="18">UvrA protein</shortName>
    </recommendedName>
    <alternativeName>
        <fullName evidence="17 18">Excinuclease ABC subunit A</fullName>
    </alternativeName>
</protein>
<dbReference type="GO" id="GO:0003677">
    <property type="term" value="F:DNA binding"/>
    <property type="evidence" value="ECO:0007669"/>
    <property type="project" value="UniProtKB-UniRule"/>
</dbReference>
<dbReference type="GO" id="GO:0009432">
    <property type="term" value="P:SOS response"/>
    <property type="evidence" value="ECO:0007669"/>
    <property type="project" value="UniProtKB-UniRule"/>
</dbReference>
<dbReference type="EMBL" id="LAJF01000089">
    <property type="protein sequence ID" value="KKB83745.1"/>
    <property type="molecule type" value="Genomic_DNA"/>
</dbReference>
<comment type="function">
    <text evidence="18">The UvrABC repair system catalyzes the recognition and processing of DNA lesions. UvrA is an ATPase and a DNA-binding protein. A damage recognition complex composed of 2 UvrA and 2 UvrB subunits scans DNA for abnormalities. When the presence of a lesion has been verified by UvrB, the UvrA molecules dissociate.</text>
</comment>
<dbReference type="InterPro" id="IPR003439">
    <property type="entry name" value="ABC_transporter-like_ATP-bd"/>
</dbReference>
<keyword evidence="9 18" id="KW-0862">Zinc</keyword>
<dbReference type="GO" id="GO:0006289">
    <property type="term" value="P:nucleotide-excision repair"/>
    <property type="evidence" value="ECO:0007669"/>
    <property type="project" value="UniProtKB-UniRule"/>
</dbReference>
<evidence type="ECO:0000256" key="9">
    <source>
        <dbReference type="ARBA" id="ARBA00022833"/>
    </source>
</evidence>
<keyword evidence="11 18" id="KW-0267">Excision nuclease</keyword>
<dbReference type="InterPro" id="IPR041102">
    <property type="entry name" value="UvrA_inter"/>
</dbReference>
<keyword evidence="6 18" id="KW-0227">DNA damage</keyword>
<gene>
    <name evidence="18" type="primary">uvrA</name>
    <name evidence="21" type="ORF">VW29_13760</name>
</gene>
<dbReference type="GO" id="GO:0009380">
    <property type="term" value="C:excinuclease repair complex"/>
    <property type="evidence" value="ECO:0007669"/>
    <property type="project" value="InterPro"/>
</dbReference>
<dbReference type="CDD" id="cd03271">
    <property type="entry name" value="ABC_UvrA_II"/>
    <property type="match status" value="1"/>
</dbReference>
<dbReference type="Pfam" id="PF17760">
    <property type="entry name" value="UvrA_inter"/>
    <property type="match status" value="1"/>
</dbReference>
<feature type="zinc finger region" description="C4-type" evidence="18">
    <location>
        <begin position="756"/>
        <end position="782"/>
    </location>
</feature>
<evidence type="ECO:0000256" key="12">
    <source>
        <dbReference type="ARBA" id="ARBA00023125"/>
    </source>
</evidence>
<comment type="caution">
    <text evidence="18">Lacks conserved residue(s) required for the propagation of feature annotation.</text>
</comment>
<dbReference type="InterPro" id="IPR027417">
    <property type="entry name" value="P-loop_NTPase"/>
</dbReference>
<evidence type="ECO:0000259" key="20">
    <source>
        <dbReference type="PROSITE" id="PS50893"/>
    </source>
</evidence>
<evidence type="ECO:0000256" key="18">
    <source>
        <dbReference type="HAMAP-Rule" id="MF_00205"/>
    </source>
</evidence>
<dbReference type="InterPro" id="IPR017871">
    <property type="entry name" value="ABC_transporter-like_CS"/>
</dbReference>
<proteinExistence type="inferred from homology"/>
<organism evidence="21 22">
    <name type="scientific">Devosia limi DSM 17137</name>
    <dbReference type="NCBI Taxonomy" id="1121477"/>
    <lineage>
        <taxon>Bacteria</taxon>
        <taxon>Pseudomonadati</taxon>
        <taxon>Pseudomonadota</taxon>
        <taxon>Alphaproteobacteria</taxon>
        <taxon>Hyphomicrobiales</taxon>
        <taxon>Devosiaceae</taxon>
        <taxon>Devosia</taxon>
    </lineage>
</organism>
<dbReference type="InterPro" id="IPR041552">
    <property type="entry name" value="UvrA_DNA-bd"/>
</dbReference>
<dbReference type="GO" id="GO:0016887">
    <property type="term" value="F:ATP hydrolysis activity"/>
    <property type="evidence" value="ECO:0007669"/>
    <property type="project" value="InterPro"/>
</dbReference>
<evidence type="ECO:0000256" key="2">
    <source>
        <dbReference type="ARBA" id="ARBA00022490"/>
    </source>
</evidence>
<feature type="binding site" evidence="18">
    <location>
        <begin position="657"/>
        <end position="664"/>
    </location>
    <ligand>
        <name>ATP</name>
        <dbReference type="ChEBI" id="CHEBI:30616"/>
    </ligand>
</feature>
<feature type="binding site" evidence="18">
    <location>
        <begin position="42"/>
        <end position="49"/>
    </location>
    <ligand>
        <name>ATP</name>
        <dbReference type="ChEBI" id="CHEBI:30616"/>
    </ligand>
</feature>
<comment type="subunit">
    <text evidence="18">Forms a heterotetramer with UvrB during the search for lesions.</text>
</comment>
<dbReference type="AlphaFoldDB" id="A0A0F5LN75"/>
<dbReference type="GO" id="GO:0009381">
    <property type="term" value="F:excinuclease ABC activity"/>
    <property type="evidence" value="ECO:0007669"/>
    <property type="project" value="UniProtKB-UniRule"/>
</dbReference>
<keyword evidence="14 18" id="KW-0742">SOS response</keyword>
<dbReference type="GO" id="GO:0005524">
    <property type="term" value="F:ATP binding"/>
    <property type="evidence" value="ECO:0007669"/>
    <property type="project" value="UniProtKB-UniRule"/>
</dbReference>
<dbReference type="STRING" id="1121477.SAMN02745223_00990"/>
<reference evidence="21 22" key="1">
    <citation type="submission" date="2015-03" db="EMBL/GenBank/DDBJ databases">
        <authorList>
            <person name="Hassan Y.I."/>
            <person name="Lepp D."/>
            <person name="Zhou T."/>
        </authorList>
    </citation>
    <scope>NUCLEOTIDE SEQUENCE [LARGE SCALE GENOMIC DNA]</scope>
    <source>
        <strain evidence="21 22">DSM 17137</strain>
    </source>
</reference>
<evidence type="ECO:0000256" key="17">
    <source>
        <dbReference type="ARBA" id="ARBA00042156"/>
    </source>
</evidence>
<keyword evidence="5 18" id="KW-0547">Nucleotide-binding</keyword>
<keyword evidence="8 18" id="KW-0863">Zinc-finger</keyword>
<dbReference type="Gene3D" id="3.40.50.300">
    <property type="entry name" value="P-loop containing nucleotide triphosphate hydrolases"/>
    <property type="match status" value="2"/>
</dbReference>
<keyword evidence="3 18" id="KW-0479">Metal-binding</keyword>
<comment type="caution">
    <text evidence="21">The sequence shown here is derived from an EMBL/GenBank/DDBJ whole genome shotgun (WGS) entry which is preliminary data.</text>
</comment>
<dbReference type="NCBIfam" id="NF001503">
    <property type="entry name" value="PRK00349.1"/>
    <property type="match status" value="1"/>
</dbReference>
<evidence type="ECO:0000256" key="7">
    <source>
        <dbReference type="ARBA" id="ARBA00022769"/>
    </source>
</evidence>
<dbReference type="InterPro" id="IPR013815">
    <property type="entry name" value="ATP_grasp_subdomain_1"/>
</dbReference>
<keyword evidence="13 18" id="KW-0234">DNA repair</keyword>
<evidence type="ECO:0000256" key="4">
    <source>
        <dbReference type="ARBA" id="ARBA00022737"/>
    </source>
</evidence>
<dbReference type="Gene3D" id="3.30.1490.20">
    <property type="entry name" value="ATP-grasp fold, A domain"/>
    <property type="match status" value="1"/>
</dbReference>
<dbReference type="NCBIfam" id="TIGR00630">
    <property type="entry name" value="uvra"/>
    <property type="match status" value="1"/>
</dbReference>
<keyword evidence="2 18" id="KW-0963">Cytoplasm</keyword>